<name>A0A3L6E6B6_MAIZE</name>
<sequence>MRTGRWYNVRSNNMRTIVRDILMQRDDHAFCTSRDSKEGVHTTYDPIPVLVEDLLVTTKEVQQEQKIPEECGGYQPMMNQPQL</sequence>
<protein>
    <submittedName>
        <fullName evidence="1">Uncharacterized protein</fullName>
    </submittedName>
</protein>
<evidence type="ECO:0000313" key="2">
    <source>
        <dbReference type="Proteomes" id="UP000251960"/>
    </source>
</evidence>
<dbReference type="AlphaFoldDB" id="A0A3L6E6B6"/>
<comment type="caution">
    <text evidence="1">The sequence shown here is derived from an EMBL/GenBank/DDBJ whole genome shotgun (WGS) entry which is preliminary data.</text>
</comment>
<proteinExistence type="predicted"/>
<dbReference type="Proteomes" id="UP000251960">
    <property type="component" value="Chromosome 6"/>
</dbReference>
<gene>
    <name evidence="1" type="ORF">Zm00014a_038578</name>
</gene>
<evidence type="ECO:0000313" key="1">
    <source>
        <dbReference type="EMBL" id="PWZ16436.1"/>
    </source>
</evidence>
<dbReference type="EMBL" id="NCVQ01000007">
    <property type="protein sequence ID" value="PWZ16436.1"/>
    <property type="molecule type" value="Genomic_DNA"/>
</dbReference>
<accession>A0A3L6E6B6</accession>
<organism evidence="1 2">
    <name type="scientific">Zea mays</name>
    <name type="common">Maize</name>
    <dbReference type="NCBI Taxonomy" id="4577"/>
    <lineage>
        <taxon>Eukaryota</taxon>
        <taxon>Viridiplantae</taxon>
        <taxon>Streptophyta</taxon>
        <taxon>Embryophyta</taxon>
        <taxon>Tracheophyta</taxon>
        <taxon>Spermatophyta</taxon>
        <taxon>Magnoliopsida</taxon>
        <taxon>Liliopsida</taxon>
        <taxon>Poales</taxon>
        <taxon>Poaceae</taxon>
        <taxon>PACMAD clade</taxon>
        <taxon>Panicoideae</taxon>
        <taxon>Andropogonodae</taxon>
        <taxon>Andropogoneae</taxon>
        <taxon>Tripsacinae</taxon>
        <taxon>Zea</taxon>
    </lineage>
</organism>
<reference evidence="1 2" key="1">
    <citation type="journal article" date="2018" name="Nat. Genet.">
        <title>Extensive intraspecific gene order and gene structural variations between Mo17 and other maize genomes.</title>
        <authorList>
            <person name="Sun S."/>
            <person name="Zhou Y."/>
            <person name="Chen J."/>
            <person name="Shi J."/>
            <person name="Zhao H."/>
            <person name="Zhao H."/>
            <person name="Song W."/>
            <person name="Zhang M."/>
            <person name="Cui Y."/>
            <person name="Dong X."/>
            <person name="Liu H."/>
            <person name="Ma X."/>
            <person name="Jiao Y."/>
            <person name="Wang B."/>
            <person name="Wei X."/>
            <person name="Stein J.C."/>
            <person name="Glaubitz J.C."/>
            <person name="Lu F."/>
            <person name="Yu G."/>
            <person name="Liang C."/>
            <person name="Fengler K."/>
            <person name="Li B."/>
            <person name="Rafalski A."/>
            <person name="Schnable P.S."/>
            <person name="Ware D.H."/>
            <person name="Buckler E.S."/>
            <person name="Lai J."/>
        </authorList>
    </citation>
    <scope>NUCLEOTIDE SEQUENCE [LARGE SCALE GENOMIC DNA]</scope>
    <source>
        <strain evidence="2">cv. Missouri 17</strain>
        <tissue evidence="1">Seedling</tissue>
    </source>
</reference>